<proteinExistence type="predicted"/>
<dbReference type="Proteomes" id="UP000215914">
    <property type="component" value="Unassembled WGS sequence"/>
</dbReference>
<accession>A0A9K3HPE8</accession>
<evidence type="ECO:0000313" key="2">
    <source>
        <dbReference type="Proteomes" id="UP000215914"/>
    </source>
</evidence>
<organism evidence="1 2">
    <name type="scientific">Helianthus annuus</name>
    <name type="common">Common sunflower</name>
    <dbReference type="NCBI Taxonomy" id="4232"/>
    <lineage>
        <taxon>Eukaryota</taxon>
        <taxon>Viridiplantae</taxon>
        <taxon>Streptophyta</taxon>
        <taxon>Embryophyta</taxon>
        <taxon>Tracheophyta</taxon>
        <taxon>Spermatophyta</taxon>
        <taxon>Magnoliopsida</taxon>
        <taxon>eudicotyledons</taxon>
        <taxon>Gunneridae</taxon>
        <taxon>Pentapetalae</taxon>
        <taxon>asterids</taxon>
        <taxon>campanulids</taxon>
        <taxon>Asterales</taxon>
        <taxon>Asteraceae</taxon>
        <taxon>Asteroideae</taxon>
        <taxon>Heliantheae alliance</taxon>
        <taxon>Heliantheae</taxon>
        <taxon>Helianthus</taxon>
    </lineage>
</organism>
<evidence type="ECO:0000313" key="1">
    <source>
        <dbReference type="EMBL" id="KAF5781906.1"/>
    </source>
</evidence>
<reference evidence="1" key="2">
    <citation type="submission" date="2020-06" db="EMBL/GenBank/DDBJ databases">
        <title>Helianthus annuus Genome sequencing and assembly Release 2.</title>
        <authorList>
            <person name="Gouzy J."/>
            <person name="Langlade N."/>
            <person name="Munos S."/>
        </authorList>
    </citation>
    <scope>NUCLEOTIDE SEQUENCE</scope>
    <source>
        <tissue evidence="1">Leaves</tissue>
    </source>
</reference>
<sequence>MKGPLTASLIRSPEMARAPNRNVLLLLQLELSVKKTSPNSPTPSFRTTASSPATSGLLPSLAHITLASNSF</sequence>
<gene>
    <name evidence="1" type="ORF">HanXRQr2_Chr11g0489331</name>
</gene>
<reference evidence="1" key="1">
    <citation type="journal article" date="2017" name="Nature">
        <title>The sunflower genome provides insights into oil metabolism, flowering and Asterid evolution.</title>
        <authorList>
            <person name="Badouin H."/>
            <person name="Gouzy J."/>
            <person name="Grassa C.J."/>
            <person name="Murat F."/>
            <person name="Staton S.E."/>
            <person name="Cottret L."/>
            <person name="Lelandais-Briere C."/>
            <person name="Owens G.L."/>
            <person name="Carrere S."/>
            <person name="Mayjonade B."/>
            <person name="Legrand L."/>
            <person name="Gill N."/>
            <person name="Kane N.C."/>
            <person name="Bowers J.E."/>
            <person name="Hubner S."/>
            <person name="Bellec A."/>
            <person name="Berard A."/>
            <person name="Berges H."/>
            <person name="Blanchet N."/>
            <person name="Boniface M.C."/>
            <person name="Brunel D."/>
            <person name="Catrice O."/>
            <person name="Chaidir N."/>
            <person name="Claudel C."/>
            <person name="Donnadieu C."/>
            <person name="Faraut T."/>
            <person name="Fievet G."/>
            <person name="Helmstetter N."/>
            <person name="King M."/>
            <person name="Knapp S.J."/>
            <person name="Lai Z."/>
            <person name="Le Paslier M.C."/>
            <person name="Lippi Y."/>
            <person name="Lorenzon L."/>
            <person name="Mandel J.R."/>
            <person name="Marage G."/>
            <person name="Marchand G."/>
            <person name="Marquand E."/>
            <person name="Bret-Mestries E."/>
            <person name="Morien E."/>
            <person name="Nambeesan S."/>
            <person name="Nguyen T."/>
            <person name="Pegot-Espagnet P."/>
            <person name="Pouilly N."/>
            <person name="Raftis F."/>
            <person name="Sallet E."/>
            <person name="Schiex T."/>
            <person name="Thomas J."/>
            <person name="Vandecasteele C."/>
            <person name="Vares D."/>
            <person name="Vear F."/>
            <person name="Vautrin S."/>
            <person name="Crespi M."/>
            <person name="Mangin B."/>
            <person name="Burke J.M."/>
            <person name="Salse J."/>
            <person name="Munos S."/>
            <person name="Vincourt P."/>
            <person name="Rieseberg L.H."/>
            <person name="Langlade N.B."/>
        </authorList>
    </citation>
    <scope>NUCLEOTIDE SEQUENCE</scope>
    <source>
        <tissue evidence="1">Leaves</tissue>
    </source>
</reference>
<keyword evidence="2" id="KW-1185">Reference proteome</keyword>
<comment type="caution">
    <text evidence="1">The sequence shown here is derived from an EMBL/GenBank/DDBJ whole genome shotgun (WGS) entry which is preliminary data.</text>
</comment>
<dbReference type="EMBL" id="MNCJ02000326">
    <property type="protein sequence ID" value="KAF5781906.1"/>
    <property type="molecule type" value="Genomic_DNA"/>
</dbReference>
<name>A0A9K3HPE8_HELAN</name>
<protein>
    <submittedName>
        <fullName evidence="1">Uncharacterized protein</fullName>
    </submittedName>
</protein>
<dbReference type="Gramene" id="mRNA:HanXRQr2_Chr11g0489331">
    <property type="protein sequence ID" value="CDS:HanXRQr2_Chr11g0489331.1"/>
    <property type="gene ID" value="HanXRQr2_Chr11g0489331"/>
</dbReference>
<dbReference type="AlphaFoldDB" id="A0A9K3HPE8"/>